<protein>
    <submittedName>
        <fullName evidence="1">Uncharacterized protein</fullName>
    </submittedName>
</protein>
<accession>A0A0F9B5H1</accession>
<gene>
    <name evidence="1" type="ORF">LCGC14_2829650</name>
</gene>
<reference evidence="1" key="1">
    <citation type="journal article" date="2015" name="Nature">
        <title>Complex archaea that bridge the gap between prokaryotes and eukaryotes.</title>
        <authorList>
            <person name="Spang A."/>
            <person name="Saw J.H."/>
            <person name="Jorgensen S.L."/>
            <person name="Zaremba-Niedzwiedzka K."/>
            <person name="Martijn J."/>
            <person name="Lind A.E."/>
            <person name="van Eijk R."/>
            <person name="Schleper C."/>
            <person name="Guy L."/>
            <person name="Ettema T.J."/>
        </authorList>
    </citation>
    <scope>NUCLEOTIDE SEQUENCE</scope>
</reference>
<organism evidence="1">
    <name type="scientific">marine sediment metagenome</name>
    <dbReference type="NCBI Taxonomy" id="412755"/>
    <lineage>
        <taxon>unclassified sequences</taxon>
        <taxon>metagenomes</taxon>
        <taxon>ecological metagenomes</taxon>
    </lineage>
</organism>
<name>A0A0F9B5H1_9ZZZZ</name>
<dbReference type="EMBL" id="LAZR01053857">
    <property type="protein sequence ID" value="KKK79821.1"/>
    <property type="molecule type" value="Genomic_DNA"/>
</dbReference>
<sequence>MEIKIPFKTPTVNNLYTPWRGRMILKKEARKIKEEINRIIDYNIGYVFKV</sequence>
<proteinExistence type="predicted"/>
<dbReference type="AlphaFoldDB" id="A0A0F9B5H1"/>
<comment type="caution">
    <text evidence="1">The sequence shown here is derived from an EMBL/GenBank/DDBJ whole genome shotgun (WGS) entry which is preliminary data.</text>
</comment>
<evidence type="ECO:0000313" key="1">
    <source>
        <dbReference type="EMBL" id="KKK79821.1"/>
    </source>
</evidence>